<dbReference type="GO" id="GO:0016614">
    <property type="term" value="F:oxidoreductase activity, acting on CH-OH group of donors"/>
    <property type="evidence" value="ECO:0007669"/>
    <property type="project" value="InterPro"/>
</dbReference>
<feature type="domain" description="Glucose-methanol-choline oxidoreductase N-terminal" evidence="11">
    <location>
        <begin position="80"/>
        <end position="103"/>
    </location>
</feature>
<dbReference type="InterPro" id="IPR007867">
    <property type="entry name" value="GMC_OxRtase_C"/>
</dbReference>
<evidence type="ECO:0000256" key="2">
    <source>
        <dbReference type="ARBA" id="ARBA00010790"/>
    </source>
</evidence>
<feature type="binding site" evidence="8">
    <location>
        <begin position="90"/>
        <end position="93"/>
    </location>
    <ligand>
        <name>FAD</name>
        <dbReference type="ChEBI" id="CHEBI:57692"/>
    </ligand>
</feature>
<feature type="signal peptide" evidence="10">
    <location>
        <begin position="1"/>
        <end position="19"/>
    </location>
</feature>
<dbReference type="PROSITE" id="PS00623">
    <property type="entry name" value="GMC_OXRED_1"/>
    <property type="match status" value="1"/>
</dbReference>
<evidence type="ECO:0000259" key="11">
    <source>
        <dbReference type="PROSITE" id="PS00623"/>
    </source>
</evidence>
<evidence type="ECO:0000259" key="12">
    <source>
        <dbReference type="PROSITE" id="PS00624"/>
    </source>
</evidence>
<keyword evidence="3 9" id="KW-0285">Flavoprotein</keyword>
<comment type="similarity">
    <text evidence="2 9">Belongs to the GMC oxidoreductase family.</text>
</comment>
<evidence type="ECO:0000256" key="3">
    <source>
        <dbReference type="ARBA" id="ARBA00022630"/>
    </source>
</evidence>
<protein>
    <submittedName>
        <fullName evidence="13">Adenylate cyclase AcyA</fullName>
    </submittedName>
</protein>
<keyword evidence="4 10" id="KW-0732">Signal</keyword>
<proteinExistence type="inferred from homology"/>
<comment type="cofactor">
    <cofactor evidence="1 8">
        <name>FAD</name>
        <dbReference type="ChEBI" id="CHEBI:57692"/>
    </cofactor>
</comment>
<dbReference type="SUPFAM" id="SSF54373">
    <property type="entry name" value="FAD-linked reductases, C-terminal domain"/>
    <property type="match status" value="1"/>
</dbReference>
<evidence type="ECO:0000256" key="1">
    <source>
        <dbReference type="ARBA" id="ARBA00001974"/>
    </source>
</evidence>
<evidence type="ECO:0000256" key="4">
    <source>
        <dbReference type="ARBA" id="ARBA00022729"/>
    </source>
</evidence>
<dbReference type="Pfam" id="PF00732">
    <property type="entry name" value="GMC_oxred_N"/>
    <property type="match status" value="1"/>
</dbReference>
<dbReference type="EMBL" id="LR728824">
    <property type="protein sequence ID" value="VWP00800.1"/>
    <property type="molecule type" value="Genomic_DNA"/>
</dbReference>
<evidence type="ECO:0000256" key="6">
    <source>
        <dbReference type="ARBA" id="ARBA00023002"/>
    </source>
</evidence>
<evidence type="ECO:0000256" key="9">
    <source>
        <dbReference type="RuleBase" id="RU003968"/>
    </source>
</evidence>
<dbReference type="InterPro" id="IPR036188">
    <property type="entry name" value="FAD/NAD-bd_sf"/>
</dbReference>
<dbReference type="Gene3D" id="3.30.560.10">
    <property type="entry name" value="Glucose Oxidase, domain 3"/>
    <property type="match status" value="1"/>
</dbReference>
<reference evidence="13" key="1">
    <citation type="submission" date="2019-10" db="EMBL/GenBank/DDBJ databases">
        <authorList>
            <person name="Nor Muhammad N."/>
        </authorList>
    </citation>
    <scope>NUCLEOTIDE SEQUENCE</scope>
</reference>
<organism evidence="13">
    <name type="scientific">Ganoderma boninense</name>
    <dbReference type="NCBI Taxonomy" id="34458"/>
    <lineage>
        <taxon>Eukaryota</taxon>
        <taxon>Fungi</taxon>
        <taxon>Dikarya</taxon>
        <taxon>Basidiomycota</taxon>
        <taxon>Agaricomycotina</taxon>
        <taxon>Agaricomycetes</taxon>
        <taxon>Polyporales</taxon>
        <taxon>Polyporaceae</taxon>
        <taxon>Ganoderma</taxon>
    </lineage>
</organism>
<dbReference type="Pfam" id="PF05199">
    <property type="entry name" value="GMC_oxred_C"/>
    <property type="match status" value="1"/>
</dbReference>
<feature type="domain" description="Glucose-methanol-choline oxidoreductase N-terminal" evidence="12">
    <location>
        <begin position="281"/>
        <end position="295"/>
    </location>
</feature>
<keyword evidence="6" id="KW-0560">Oxidoreductase</keyword>
<dbReference type="PANTHER" id="PTHR11552">
    <property type="entry name" value="GLUCOSE-METHANOL-CHOLINE GMC OXIDOREDUCTASE"/>
    <property type="match status" value="1"/>
</dbReference>
<evidence type="ECO:0000256" key="5">
    <source>
        <dbReference type="ARBA" id="ARBA00022827"/>
    </source>
</evidence>
<keyword evidence="5 8" id="KW-0274">FAD</keyword>
<evidence type="ECO:0000256" key="7">
    <source>
        <dbReference type="PIRSR" id="PIRSR000137-1"/>
    </source>
</evidence>
<dbReference type="PROSITE" id="PS00624">
    <property type="entry name" value="GMC_OXRED_2"/>
    <property type="match status" value="1"/>
</dbReference>
<name>A0A5K1K4B7_9APHY</name>
<evidence type="ECO:0000256" key="8">
    <source>
        <dbReference type="PIRSR" id="PIRSR000137-2"/>
    </source>
</evidence>
<accession>A0A5K1K4B7</accession>
<dbReference type="InterPro" id="IPR012132">
    <property type="entry name" value="GMC_OxRdtase"/>
</dbReference>
<gene>
    <name evidence="13" type="primary">K9FEW0</name>
</gene>
<dbReference type="PANTHER" id="PTHR11552:SF201">
    <property type="entry name" value="GLUCOSE-METHANOL-CHOLINE OXIDOREDUCTASE N-TERMINAL DOMAIN-CONTAINING PROTEIN"/>
    <property type="match status" value="1"/>
</dbReference>
<dbReference type="PIRSF" id="PIRSF000137">
    <property type="entry name" value="Alcohol_oxidase"/>
    <property type="match status" value="1"/>
</dbReference>
<evidence type="ECO:0000313" key="13">
    <source>
        <dbReference type="EMBL" id="VWP00800.1"/>
    </source>
</evidence>
<sequence>MFLPVALVVLQALSTQALAFAPRGDTTVAVIEAGIYQVNEPLVNTPELYGESIGNPDLDWRFSTVPQAALNGHVVTQPRGKMLGGSSGLNFMVWDRGSAKEYDAWEQLGAEGWSWQSLLPYFKKTESSRPQTPEEYFPGATEVSEDTYYLYHGKQGPIQTSFNVIYSNITDPYVETFNNLGILTNSDPDEGNATGIYNVEMSLDRVKDVGKRSYSANTYYNMSADRPNLTVFVGTQATKINFADDSASGCLQASSVDVVAVNTTGISGTVYARKEVILSAGAYQTPQLLELSGIGDKSILTNFGIKSLIDLPGVGENLQDHSLLVQVYEVLNTTFTYDILRNNATYNAEQEALYAATGTGIYASAQLAFAFTAMKSIVSDALLLSLQEQAQALLSASDLSPLHKAQYQFQSEWLVDDIATVEFLLFPSYGQAITPTPGSAYITLNVGHMHPFSRGSVHINTTNPLAAPAIDPKYADKNIDLQIVLEGTKFVRTVTETEPLASLIVAPRLPVFNTTQPTDADWLQYITANLSSIYHPVGTAAMLPQELGGVVDPKTLKVYGTSNLRVIDASVFPMLVSAHPQVTVYAIAERNLVNFHVKFLDLAAKRH</sequence>
<dbReference type="AlphaFoldDB" id="A0A5K1K4B7"/>
<feature type="active site" description="Proton acceptor" evidence="7">
    <location>
        <position position="579"/>
    </location>
</feature>
<feature type="binding site" evidence="8">
    <location>
        <begin position="580"/>
        <end position="581"/>
    </location>
    <ligand>
        <name>FAD</name>
        <dbReference type="ChEBI" id="CHEBI:57692"/>
    </ligand>
</feature>
<evidence type="ECO:0000256" key="10">
    <source>
        <dbReference type="SAM" id="SignalP"/>
    </source>
</evidence>
<feature type="chain" id="PRO_5023899557" evidence="10">
    <location>
        <begin position="20"/>
        <end position="607"/>
    </location>
</feature>
<dbReference type="GO" id="GO:0050660">
    <property type="term" value="F:flavin adenine dinucleotide binding"/>
    <property type="evidence" value="ECO:0007669"/>
    <property type="project" value="InterPro"/>
</dbReference>
<dbReference type="Gene3D" id="3.50.50.60">
    <property type="entry name" value="FAD/NAD(P)-binding domain"/>
    <property type="match status" value="1"/>
</dbReference>
<feature type="active site" description="Proton donor" evidence="7">
    <location>
        <position position="535"/>
    </location>
</feature>
<dbReference type="SUPFAM" id="SSF51905">
    <property type="entry name" value="FAD/NAD(P)-binding domain"/>
    <property type="match status" value="1"/>
</dbReference>
<dbReference type="InterPro" id="IPR000172">
    <property type="entry name" value="GMC_OxRdtase_N"/>
</dbReference>